<reference evidence="2 3" key="1">
    <citation type="submission" date="2014-04" db="EMBL/GenBank/DDBJ databases">
        <authorList>
            <consortium name="DOE Joint Genome Institute"/>
            <person name="Kuo A."/>
            <person name="Kohler A."/>
            <person name="Nagy L.G."/>
            <person name="Floudas D."/>
            <person name="Copeland A."/>
            <person name="Barry K.W."/>
            <person name="Cichocki N."/>
            <person name="Veneault-Fourrey C."/>
            <person name="LaButti K."/>
            <person name="Lindquist E.A."/>
            <person name="Lipzen A."/>
            <person name="Lundell T."/>
            <person name="Morin E."/>
            <person name="Murat C."/>
            <person name="Sun H."/>
            <person name="Tunlid A."/>
            <person name="Henrissat B."/>
            <person name="Grigoriev I.V."/>
            <person name="Hibbett D.S."/>
            <person name="Martin F."/>
            <person name="Nordberg H.P."/>
            <person name="Cantor M.N."/>
            <person name="Hua S.X."/>
        </authorList>
    </citation>
    <scope>NUCLEOTIDE SEQUENCE [LARGE SCALE GENOMIC DNA]</scope>
    <source>
        <strain evidence="2 3">Foug A</strain>
    </source>
</reference>
<accession>A0A0C3DQB3</accession>
<evidence type="ECO:0000313" key="2">
    <source>
        <dbReference type="EMBL" id="KIM58181.1"/>
    </source>
</evidence>
<dbReference type="EMBL" id="KN822089">
    <property type="protein sequence ID" value="KIM58181.1"/>
    <property type="molecule type" value="Genomic_DNA"/>
</dbReference>
<gene>
    <name evidence="2" type="ORF">SCLCIDRAFT_1098458</name>
</gene>
<feature type="compositionally biased region" description="Polar residues" evidence="1">
    <location>
        <begin position="11"/>
        <end position="20"/>
    </location>
</feature>
<protein>
    <submittedName>
        <fullName evidence="2">Uncharacterized protein</fullName>
    </submittedName>
</protein>
<dbReference type="OrthoDB" id="3235454at2759"/>
<feature type="compositionally biased region" description="Basic and acidic residues" evidence="1">
    <location>
        <begin position="1"/>
        <end position="10"/>
    </location>
</feature>
<evidence type="ECO:0000256" key="1">
    <source>
        <dbReference type="SAM" id="MobiDB-lite"/>
    </source>
</evidence>
<dbReference type="Proteomes" id="UP000053989">
    <property type="component" value="Unassembled WGS sequence"/>
</dbReference>
<dbReference type="InParanoid" id="A0A0C3DQB3"/>
<feature type="region of interest" description="Disordered" evidence="1">
    <location>
        <begin position="1"/>
        <end position="22"/>
    </location>
</feature>
<dbReference type="AlphaFoldDB" id="A0A0C3DQB3"/>
<reference evidence="3" key="2">
    <citation type="submission" date="2015-01" db="EMBL/GenBank/DDBJ databases">
        <title>Evolutionary Origins and Diversification of the Mycorrhizal Mutualists.</title>
        <authorList>
            <consortium name="DOE Joint Genome Institute"/>
            <consortium name="Mycorrhizal Genomics Consortium"/>
            <person name="Kohler A."/>
            <person name="Kuo A."/>
            <person name="Nagy L.G."/>
            <person name="Floudas D."/>
            <person name="Copeland A."/>
            <person name="Barry K.W."/>
            <person name="Cichocki N."/>
            <person name="Veneault-Fourrey C."/>
            <person name="LaButti K."/>
            <person name="Lindquist E.A."/>
            <person name="Lipzen A."/>
            <person name="Lundell T."/>
            <person name="Morin E."/>
            <person name="Murat C."/>
            <person name="Riley R."/>
            <person name="Ohm R."/>
            <person name="Sun H."/>
            <person name="Tunlid A."/>
            <person name="Henrissat B."/>
            <person name="Grigoriev I.V."/>
            <person name="Hibbett D.S."/>
            <person name="Martin F."/>
        </authorList>
    </citation>
    <scope>NUCLEOTIDE SEQUENCE [LARGE SCALE GENOMIC DNA]</scope>
    <source>
        <strain evidence="3">Foug A</strain>
    </source>
</reference>
<proteinExistence type="predicted"/>
<sequence length="161" mass="18437">MTSKRTEKARTTSAGMQLSLESRAASSEDHELEFYARAAAEFKVTWQKHRREREKKFLRAAQAELDKHINDKRAELEGIVAKIEQAYQEYLLKTTATEDKMRAVMVAIIEKQKILLALSVQGHQKVIEIGQDLEESQVEALRQAKAACKDYAGLEERLLEF</sequence>
<keyword evidence="3" id="KW-1185">Reference proteome</keyword>
<dbReference type="HOGENOM" id="CLU_1611327_0_0_1"/>
<organism evidence="2 3">
    <name type="scientific">Scleroderma citrinum Foug A</name>
    <dbReference type="NCBI Taxonomy" id="1036808"/>
    <lineage>
        <taxon>Eukaryota</taxon>
        <taxon>Fungi</taxon>
        <taxon>Dikarya</taxon>
        <taxon>Basidiomycota</taxon>
        <taxon>Agaricomycotina</taxon>
        <taxon>Agaricomycetes</taxon>
        <taxon>Agaricomycetidae</taxon>
        <taxon>Boletales</taxon>
        <taxon>Sclerodermatineae</taxon>
        <taxon>Sclerodermataceae</taxon>
        <taxon>Scleroderma</taxon>
    </lineage>
</organism>
<name>A0A0C3DQB3_9AGAM</name>
<evidence type="ECO:0000313" key="3">
    <source>
        <dbReference type="Proteomes" id="UP000053989"/>
    </source>
</evidence>